<evidence type="ECO:0000313" key="3">
    <source>
        <dbReference type="WBParaSite" id="BPAG_0000011401-mRNA-1"/>
    </source>
</evidence>
<organism evidence="3">
    <name type="scientific">Brugia pahangi</name>
    <name type="common">Filarial nematode worm</name>
    <dbReference type="NCBI Taxonomy" id="6280"/>
    <lineage>
        <taxon>Eukaryota</taxon>
        <taxon>Metazoa</taxon>
        <taxon>Ecdysozoa</taxon>
        <taxon>Nematoda</taxon>
        <taxon>Chromadorea</taxon>
        <taxon>Rhabditida</taxon>
        <taxon>Spirurina</taxon>
        <taxon>Spiruromorpha</taxon>
        <taxon>Filarioidea</taxon>
        <taxon>Onchocercidae</taxon>
        <taxon>Brugia</taxon>
    </lineage>
</organism>
<accession>A0A0N4SWU3</accession>
<sequence>MESGLQNTYTYSACNSSRSGSAVVTVVDIDGNDESCVLSGLRGLSSAQNFEMSFSVPGTSAANQYAAEIRVILSWSEIDIKSPTAVYFPVFYLA</sequence>
<dbReference type="EMBL" id="UZAD01000004">
    <property type="protein sequence ID" value="VDN81301.1"/>
    <property type="molecule type" value="Genomic_DNA"/>
</dbReference>
<name>A0A0N4SWU3_BRUPA</name>
<dbReference type="Proteomes" id="UP000278627">
    <property type="component" value="Unassembled WGS sequence"/>
</dbReference>
<reference evidence="1 2" key="2">
    <citation type="submission" date="2018-11" db="EMBL/GenBank/DDBJ databases">
        <authorList>
            <consortium name="Pathogen Informatics"/>
        </authorList>
    </citation>
    <scope>NUCLEOTIDE SEQUENCE [LARGE SCALE GENOMIC DNA]</scope>
</reference>
<dbReference type="WBParaSite" id="BPAG_0000011401-mRNA-1">
    <property type="protein sequence ID" value="BPAG_0000011401-mRNA-1"/>
    <property type="gene ID" value="BPAG_0000011401"/>
</dbReference>
<dbReference type="AlphaFoldDB" id="A0A0N4SWU3"/>
<protein>
    <submittedName>
        <fullName evidence="3">CA domain-containing protein</fullName>
    </submittedName>
</protein>
<evidence type="ECO:0000313" key="1">
    <source>
        <dbReference type="EMBL" id="VDN81301.1"/>
    </source>
</evidence>
<keyword evidence="2" id="KW-1185">Reference proteome</keyword>
<reference evidence="3" key="1">
    <citation type="submission" date="2017-02" db="UniProtKB">
        <authorList>
            <consortium name="WormBaseParasite"/>
        </authorList>
    </citation>
    <scope>IDENTIFICATION</scope>
</reference>
<proteinExistence type="predicted"/>
<evidence type="ECO:0000313" key="2">
    <source>
        <dbReference type="Proteomes" id="UP000278627"/>
    </source>
</evidence>
<gene>
    <name evidence="1" type="ORF">BPAG_LOCUS115</name>
</gene>